<protein>
    <submittedName>
        <fullName evidence="2">Uncharacterized protein</fullName>
    </submittedName>
</protein>
<dbReference type="VEuPathDB" id="FungiDB:PV08_04690"/>
<accession>A0A0D1YQK3</accession>
<feature type="compositionally biased region" description="Basic and acidic residues" evidence="1">
    <location>
        <begin position="133"/>
        <end position="143"/>
    </location>
</feature>
<sequence>MASTQKTLMTPPPKQHKLLPMAAASTTTPAPKLARKTRPPPSLFVKDKKKPANAQIGIFDKPNQSDLERGFIEGGPVTSIERPYLVLLECRRGFTKKDMVLGLKTRPKATIIPIAKDAKTISQEGRMKELLAITKAEKEQREGGKKRRREEEEDVKKEAGKQQGRPKKLFKARK</sequence>
<dbReference type="RefSeq" id="XP_016237712.1">
    <property type="nucleotide sequence ID" value="XM_016379035.1"/>
</dbReference>
<dbReference type="GeneID" id="27331773"/>
<name>A0A0D1YQK3_9EURO</name>
<dbReference type="Proteomes" id="UP000053328">
    <property type="component" value="Unassembled WGS sequence"/>
</dbReference>
<gene>
    <name evidence="2" type="ORF">PV08_04690</name>
</gene>
<organism evidence="2 3">
    <name type="scientific">Exophiala spinifera</name>
    <dbReference type="NCBI Taxonomy" id="91928"/>
    <lineage>
        <taxon>Eukaryota</taxon>
        <taxon>Fungi</taxon>
        <taxon>Dikarya</taxon>
        <taxon>Ascomycota</taxon>
        <taxon>Pezizomycotina</taxon>
        <taxon>Eurotiomycetes</taxon>
        <taxon>Chaetothyriomycetidae</taxon>
        <taxon>Chaetothyriales</taxon>
        <taxon>Herpotrichiellaceae</taxon>
        <taxon>Exophiala</taxon>
    </lineage>
</organism>
<evidence type="ECO:0000313" key="2">
    <source>
        <dbReference type="EMBL" id="KIW17496.1"/>
    </source>
</evidence>
<feature type="region of interest" description="Disordered" evidence="1">
    <location>
        <begin position="1"/>
        <end position="50"/>
    </location>
</feature>
<evidence type="ECO:0000313" key="3">
    <source>
        <dbReference type="Proteomes" id="UP000053328"/>
    </source>
</evidence>
<evidence type="ECO:0000256" key="1">
    <source>
        <dbReference type="SAM" id="MobiDB-lite"/>
    </source>
</evidence>
<feature type="region of interest" description="Disordered" evidence="1">
    <location>
        <begin position="133"/>
        <end position="174"/>
    </location>
</feature>
<dbReference type="HOGENOM" id="CLU_1540072_0_0_1"/>
<feature type="compositionally biased region" description="Basic residues" evidence="1">
    <location>
        <begin position="164"/>
        <end position="174"/>
    </location>
</feature>
<reference evidence="2 3" key="1">
    <citation type="submission" date="2015-01" db="EMBL/GenBank/DDBJ databases">
        <title>The Genome Sequence of Exophiala spinifera CBS89968.</title>
        <authorList>
            <consortium name="The Broad Institute Genomics Platform"/>
            <person name="Cuomo C."/>
            <person name="de Hoog S."/>
            <person name="Gorbushina A."/>
            <person name="Stielow B."/>
            <person name="Teixiera M."/>
            <person name="Abouelleil A."/>
            <person name="Chapman S.B."/>
            <person name="Priest M."/>
            <person name="Young S.K."/>
            <person name="Wortman J."/>
            <person name="Nusbaum C."/>
            <person name="Birren B."/>
        </authorList>
    </citation>
    <scope>NUCLEOTIDE SEQUENCE [LARGE SCALE GENOMIC DNA]</scope>
    <source>
        <strain evidence="2 3">CBS 89968</strain>
    </source>
</reference>
<dbReference type="AlphaFoldDB" id="A0A0D1YQK3"/>
<keyword evidence="3" id="KW-1185">Reference proteome</keyword>
<feature type="compositionally biased region" description="Low complexity" evidence="1">
    <location>
        <begin position="18"/>
        <end position="32"/>
    </location>
</feature>
<proteinExistence type="predicted"/>
<dbReference type="EMBL" id="KN847494">
    <property type="protein sequence ID" value="KIW17496.1"/>
    <property type="molecule type" value="Genomic_DNA"/>
</dbReference>